<evidence type="ECO:0000256" key="2">
    <source>
        <dbReference type="ARBA" id="ARBA00005393"/>
    </source>
</evidence>
<dbReference type="InterPro" id="IPR038614">
    <property type="entry name" value="GK_N_sf"/>
</dbReference>
<dbReference type="GO" id="GO:0008887">
    <property type="term" value="F:glycerate kinase activity"/>
    <property type="evidence" value="ECO:0007669"/>
    <property type="project" value="UniProtKB-EC"/>
</dbReference>
<evidence type="ECO:0000256" key="6">
    <source>
        <dbReference type="ARBA" id="ARBA00022741"/>
    </source>
</evidence>
<keyword evidence="7" id="KW-0418">Kinase</keyword>
<organism evidence="11 12">
    <name type="scientific">Anopheles atroparvus</name>
    <name type="common">European mosquito</name>
    <dbReference type="NCBI Taxonomy" id="41427"/>
    <lineage>
        <taxon>Eukaryota</taxon>
        <taxon>Metazoa</taxon>
        <taxon>Ecdysozoa</taxon>
        <taxon>Arthropoda</taxon>
        <taxon>Hexapoda</taxon>
        <taxon>Insecta</taxon>
        <taxon>Pterygota</taxon>
        <taxon>Neoptera</taxon>
        <taxon>Endopterygota</taxon>
        <taxon>Diptera</taxon>
        <taxon>Nematocera</taxon>
        <taxon>Culicoidea</taxon>
        <taxon>Culicidae</taxon>
        <taxon>Anophelinae</taxon>
        <taxon>Anopheles</taxon>
    </lineage>
</organism>
<evidence type="ECO:0000259" key="10">
    <source>
        <dbReference type="Pfam" id="PF13660"/>
    </source>
</evidence>
<feature type="domain" description="MOFRL-associated" evidence="10">
    <location>
        <begin position="50"/>
        <end position="297"/>
    </location>
</feature>
<dbReference type="FunFam" id="3.40.50.10180:FF:000001">
    <property type="entry name" value="Glycerate kinase"/>
    <property type="match status" value="1"/>
</dbReference>
<evidence type="ECO:0000256" key="5">
    <source>
        <dbReference type="ARBA" id="ARBA00022679"/>
    </source>
</evidence>
<dbReference type="GO" id="GO:0005737">
    <property type="term" value="C:cytoplasm"/>
    <property type="evidence" value="ECO:0007669"/>
    <property type="project" value="TreeGrafter"/>
</dbReference>
<dbReference type="EC" id="2.7.1.31" evidence="3"/>
<accession>A0AAG5DUZ5</accession>
<dbReference type="PANTHER" id="PTHR12227">
    <property type="entry name" value="GLYCERATE KINASE"/>
    <property type="match status" value="1"/>
</dbReference>
<dbReference type="Pfam" id="PF05161">
    <property type="entry name" value="MOFRL"/>
    <property type="match status" value="1"/>
</dbReference>
<dbReference type="InterPro" id="IPR007835">
    <property type="entry name" value="MOFRL"/>
</dbReference>
<keyword evidence="6" id="KW-0547">Nucleotide-binding</keyword>
<evidence type="ECO:0000256" key="1">
    <source>
        <dbReference type="ARBA" id="ARBA00000694"/>
    </source>
</evidence>
<dbReference type="AlphaFoldDB" id="A0AAG5DUZ5"/>
<protein>
    <recommendedName>
        <fullName evidence="4">Glycerate kinase</fullName>
        <ecNumber evidence="3">2.7.1.31</ecNumber>
    </recommendedName>
</protein>
<dbReference type="EnsemblMetazoa" id="ENSAATROPT016968">
    <property type="protein sequence ID" value="ENSAATROPP014951"/>
    <property type="gene ID" value="ENSAATROPG013883"/>
</dbReference>
<evidence type="ECO:0000256" key="8">
    <source>
        <dbReference type="ARBA" id="ARBA00022840"/>
    </source>
</evidence>
<comment type="catalytic activity">
    <reaction evidence="1">
        <text>(R)-glycerate + ATP = (2R)-3-phosphoglycerate + ADP + H(+)</text>
        <dbReference type="Rhea" id="RHEA:23516"/>
        <dbReference type="ChEBI" id="CHEBI:15378"/>
        <dbReference type="ChEBI" id="CHEBI:16659"/>
        <dbReference type="ChEBI" id="CHEBI:30616"/>
        <dbReference type="ChEBI" id="CHEBI:58272"/>
        <dbReference type="ChEBI" id="CHEBI:456216"/>
        <dbReference type="EC" id="2.7.1.31"/>
    </reaction>
</comment>
<dbReference type="InterPro" id="IPR037035">
    <property type="entry name" value="GK-like_C_sf"/>
</dbReference>
<dbReference type="PANTHER" id="PTHR12227:SF0">
    <property type="entry name" value="GLYCERATE KINASE"/>
    <property type="match status" value="1"/>
</dbReference>
<dbReference type="Gene3D" id="3.40.50.10180">
    <property type="entry name" value="Glycerate kinase, MOFRL-like N-terminal domain"/>
    <property type="match status" value="1"/>
</dbReference>
<evidence type="ECO:0000256" key="7">
    <source>
        <dbReference type="ARBA" id="ARBA00022777"/>
    </source>
</evidence>
<comment type="similarity">
    <text evidence="2">Belongs to the glycerate kinase type-2 family.</text>
</comment>
<dbReference type="Gene3D" id="3.40.1480.10">
    <property type="entry name" value="MOFRL domain"/>
    <property type="match status" value="1"/>
</dbReference>
<reference evidence="11" key="1">
    <citation type="submission" date="2024-04" db="UniProtKB">
        <authorList>
            <consortium name="EnsemblMetazoa"/>
        </authorList>
    </citation>
    <scope>IDENTIFICATION</scope>
    <source>
        <strain evidence="11">EBRO</strain>
    </source>
</reference>
<sequence length="527" mass="56994">MVAQKCLLRIGWCYYQSLAPVFFQNNGIVVRSFEKCARRMGTFKSPVAQLKDIFLCGVEAVKPRSLFQQQLNGENDIQLSVSHETKRYHVIGFGKAVLGMAVQMEKLLGSRLRSGLISIPVGTRERFAADTEFSLRPNSVLEVIECARNNLPDDQATMAASRMKALARNMSSDDVLCVLVSGGGSALLCLPKEPVTLAEKLQIIKGLAGSGAAIDELNHVRIALSAVKGGQLALAAQNAFKVYSYVISDIVGDPVELIASGPTVIDTNTDVNEKAKAVLMNYNLWEKLPKSVAQIIEGPKTTKHAHIPGNLFLLGSNQVAVKSIVEQALSQGLKSVVLSKKIQGNVRTVSDTYVALAELVCSFRSDKLSEDAFKDKIEALFGGLAYDDLKPDEFVARIADSKKQRILIVGAGEPTVCVEGDGKGGRNQELALRFSYGVQARTDGDQSIYFLSAGTDGIDGPTDVAGAIGGAFVARAYDQLGRAEAGMSFVKRSDSYHFYRSVENGKYFVKTGHTGTNVMDIHLMLIT</sequence>
<dbReference type="InterPro" id="IPR025286">
    <property type="entry name" value="MOFRL_assoc_dom"/>
</dbReference>
<evidence type="ECO:0000256" key="3">
    <source>
        <dbReference type="ARBA" id="ARBA00012101"/>
    </source>
</evidence>
<proteinExistence type="inferred from homology"/>
<keyword evidence="5" id="KW-0808">Transferase</keyword>
<evidence type="ECO:0000256" key="4">
    <source>
        <dbReference type="ARBA" id="ARBA00020720"/>
    </source>
</evidence>
<dbReference type="Proteomes" id="UP000075880">
    <property type="component" value="Unassembled WGS sequence"/>
</dbReference>
<dbReference type="SUPFAM" id="SSF82544">
    <property type="entry name" value="GckA/TtuD-like"/>
    <property type="match status" value="1"/>
</dbReference>
<evidence type="ECO:0000313" key="11">
    <source>
        <dbReference type="EnsemblMetazoa" id="ENSAATROPP014951"/>
    </source>
</evidence>
<feature type="domain" description="MOFRL" evidence="9">
    <location>
        <begin position="407"/>
        <end position="520"/>
    </location>
</feature>
<dbReference type="InterPro" id="IPR039760">
    <property type="entry name" value="MOFRL_protein"/>
</dbReference>
<evidence type="ECO:0000259" key="9">
    <source>
        <dbReference type="Pfam" id="PF05161"/>
    </source>
</evidence>
<dbReference type="Pfam" id="PF13660">
    <property type="entry name" value="DUF4147"/>
    <property type="match status" value="1"/>
</dbReference>
<keyword evidence="8" id="KW-0067">ATP-binding</keyword>
<evidence type="ECO:0000313" key="12">
    <source>
        <dbReference type="Proteomes" id="UP000075880"/>
    </source>
</evidence>
<keyword evidence="12" id="KW-1185">Reference proteome</keyword>
<dbReference type="GO" id="GO:0005524">
    <property type="term" value="F:ATP binding"/>
    <property type="evidence" value="ECO:0007669"/>
    <property type="project" value="UniProtKB-KW"/>
</dbReference>
<name>A0AAG5DUZ5_ANOAO</name>